<comment type="cofactor">
    <cofactor evidence="1">
        <name>Mn(2+)</name>
        <dbReference type="ChEBI" id="CHEBI:29035"/>
    </cofactor>
</comment>
<proteinExistence type="inferred from homology"/>
<dbReference type="GO" id="GO:0046872">
    <property type="term" value="F:metal ion binding"/>
    <property type="evidence" value="ECO:0007669"/>
    <property type="project" value="UniProtKB-KW"/>
</dbReference>
<gene>
    <name evidence="9" type="ORF">S01H4_10059</name>
</gene>
<keyword evidence="2" id="KW-0479">Metal-binding</keyword>
<evidence type="ECO:0000256" key="6">
    <source>
        <dbReference type="ARBA" id="ARBA00044907"/>
    </source>
</evidence>
<dbReference type="InterPro" id="IPR010864">
    <property type="entry name" value="D-lyxose_isomer"/>
</dbReference>
<evidence type="ECO:0000256" key="1">
    <source>
        <dbReference type="ARBA" id="ARBA00001936"/>
    </source>
</evidence>
<name>X0YXY0_9ZZZZ</name>
<dbReference type="GO" id="GO:0016853">
    <property type="term" value="F:isomerase activity"/>
    <property type="evidence" value="ECO:0007669"/>
    <property type="project" value="UniProtKB-KW"/>
</dbReference>
<dbReference type="InterPro" id="IPR014710">
    <property type="entry name" value="RmlC-like_jellyroll"/>
</dbReference>
<evidence type="ECO:0000256" key="5">
    <source>
        <dbReference type="ARBA" id="ARBA00023277"/>
    </source>
</evidence>
<dbReference type="Pfam" id="PF07385">
    <property type="entry name" value="Lyx_isomer"/>
    <property type="match status" value="1"/>
</dbReference>
<comment type="caution">
    <text evidence="9">The sequence shown here is derived from an EMBL/GenBank/DDBJ whole genome shotgun (WGS) entry which is preliminary data.</text>
</comment>
<dbReference type="AlphaFoldDB" id="X0YXY0"/>
<protein>
    <recommendedName>
        <fullName evidence="8">D-lyxose ketol-isomerase</fullName>
        <ecNumber evidence="8">5.3.1.15</ecNumber>
    </recommendedName>
</protein>
<keyword evidence="5" id="KW-0119">Carbohydrate metabolism</keyword>
<keyword evidence="3" id="KW-0464">Manganese</keyword>
<evidence type="ECO:0000256" key="3">
    <source>
        <dbReference type="ARBA" id="ARBA00023211"/>
    </source>
</evidence>
<evidence type="ECO:0000256" key="4">
    <source>
        <dbReference type="ARBA" id="ARBA00023235"/>
    </source>
</evidence>
<keyword evidence="4" id="KW-0413">Isomerase</keyword>
<evidence type="ECO:0000256" key="7">
    <source>
        <dbReference type="ARBA" id="ARBA00044951"/>
    </source>
</evidence>
<dbReference type="Gene3D" id="2.60.120.10">
    <property type="entry name" value="Jelly Rolls"/>
    <property type="match status" value="1"/>
</dbReference>
<dbReference type="EC" id="5.3.1.15" evidence="8"/>
<reference evidence="9" key="1">
    <citation type="journal article" date="2014" name="Front. Microbiol.">
        <title>High frequency of phylogenetically diverse reductive dehalogenase-homologous genes in deep subseafloor sedimentary metagenomes.</title>
        <authorList>
            <person name="Kawai M."/>
            <person name="Futagami T."/>
            <person name="Toyoda A."/>
            <person name="Takaki Y."/>
            <person name="Nishi S."/>
            <person name="Hori S."/>
            <person name="Arai W."/>
            <person name="Tsubouchi T."/>
            <person name="Morono Y."/>
            <person name="Uchiyama I."/>
            <person name="Ito T."/>
            <person name="Fujiyama A."/>
            <person name="Inagaki F."/>
            <person name="Takami H."/>
        </authorList>
    </citation>
    <scope>NUCLEOTIDE SEQUENCE</scope>
    <source>
        <strain evidence="9">Expedition CK06-06</strain>
    </source>
</reference>
<dbReference type="EMBL" id="BART01003768">
    <property type="protein sequence ID" value="GAG61205.1"/>
    <property type="molecule type" value="Genomic_DNA"/>
</dbReference>
<organism evidence="9">
    <name type="scientific">marine sediment metagenome</name>
    <dbReference type="NCBI Taxonomy" id="412755"/>
    <lineage>
        <taxon>unclassified sequences</taxon>
        <taxon>metagenomes</taxon>
        <taxon>ecological metagenomes</taxon>
    </lineage>
</organism>
<sequence>MERKQLSKTKKEVIKIYKNSKMVFIEKEFETMELTDFGLGNLYNIGLGIIIYVNTERVCAKELALAPYQICPQRHLHPDIKGYAGKEETFRCRWGEVYLYISGPETKNIKAKISKRYKDRFTVFHEIILKPGEQYTLETNTWYWFQGGEQGAVLSEFSTYSYDEGDIFYDKKIKRIAVDN</sequence>
<comment type="similarity">
    <text evidence="7">Belongs to the D-lyxose ketol-isomerase family.</text>
</comment>
<comment type="catalytic activity">
    <reaction evidence="6">
        <text>D-lyxose = D-xylulose</text>
        <dbReference type="Rhea" id="RHEA:14201"/>
        <dbReference type="ChEBI" id="CHEBI:16789"/>
        <dbReference type="ChEBI" id="CHEBI:17140"/>
        <dbReference type="EC" id="5.3.1.15"/>
    </reaction>
</comment>
<evidence type="ECO:0000256" key="8">
    <source>
        <dbReference type="ARBA" id="ARBA00044972"/>
    </source>
</evidence>
<accession>X0YXY0</accession>
<dbReference type="CDD" id="cd20308">
    <property type="entry name" value="cupin_YdaE"/>
    <property type="match status" value="1"/>
</dbReference>
<evidence type="ECO:0000313" key="9">
    <source>
        <dbReference type="EMBL" id="GAG61205.1"/>
    </source>
</evidence>
<evidence type="ECO:0000256" key="2">
    <source>
        <dbReference type="ARBA" id="ARBA00022723"/>
    </source>
</evidence>